<comment type="caution">
    <text evidence="2">The sequence shown here is derived from an EMBL/GenBank/DDBJ whole genome shotgun (WGS) entry which is preliminary data.</text>
</comment>
<dbReference type="AlphaFoldDB" id="A0A8S8ZTL6"/>
<evidence type="ECO:0000313" key="2">
    <source>
        <dbReference type="EMBL" id="KAA8632749.1"/>
    </source>
</evidence>
<evidence type="ECO:0000313" key="3">
    <source>
        <dbReference type="Proteomes" id="UP000433876"/>
    </source>
</evidence>
<dbReference type="VEuPathDB" id="FungiDB:SMAC_00913"/>
<feature type="signal peptide" evidence="1">
    <location>
        <begin position="1"/>
        <end position="17"/>
    </location>
</feature>
<keyword evidence="1" id="KW-0732">Signal</keyword>
<reference evidence="2 3" key="1">
    <citation type="submission" date="2017-07" db="EMBL/GenBank/DDBJ databases">
        <title>Genome sequence of the Sordaria macrospora wild type strain R19027.</title>
        <authorList>
            <person name="Nowrousian M."/>
            <person name="Teichert I."/>
            <person name="Kueck U."/>
        </authorList>
    </citation>
    <scope>NUCLEOTIDE SEQUENCE [LARGE SCALE GENOMIC DNA]</scope>
    <source>
        <strain evidence="2 3">R19027</strain>
        <tissue evidence="2">Mycelium</tissue>
    </source>
</reference>
<feature type="chain" id="PRO_5035881011" evidence="1">
    <location>
        <begin position="18"/>
        <end position="162"/>
    </location>
</feature>
<proteinExistence type="predicted"/>
<gene>
    <name evidence="2" type="ORF">SMACR_00913</name>
</gene>
<name>A0A8S8ZTL6_SORMA</name>
<protein>
    <submittedName>
        <fullName evidence="2">Uncharacterized protein</fullName>
    </submittedName>
</protein>
<dbReference type="EMBL" id="NMPR01000049">
    <property type="protein sequence ID" value="KAA8632749.1"/>
    <property type="molecule type" value="Genomic_DNA"/>
</dbReference>
<dbReference type="Proteomes" id="UP000433876">
    <property type="component" value="Unassembled WGS sequence"/>
</dbReference>
<organism evidence="2 3">
    <name type="scientific">Sordaria macrospora</name>
    <dbReference type="NCBI Taxonomy" id="5147"/>
    <lineage>
        <taxon>Eukaryota</taxon>
        <taxon>Fungi</taxon>
        <taxon>Dikarya</taxon>
        <taxon>Ascomycota</taxon>
        <taxon>Pezizomycotina</taxon>
        <taxon>Sordariomycetes</taxon>
        <taxon>Sordariomycetidae</taxon>
        <taxon>Sordariales</taxon>
        <taxon>Sordariaceae</taxon>
        <taxon>Sordaria</taxon>
    </lineage>
</organism>
<sequence length="162" mass="18206">MKPINLFITLFIPFVAAVPVRDTQSTITERAIFDLAPLNNLTNFNQVNLNYLLNINALDLQLLSVLGSIHNFNILGFRDLFQAPSFDVQRLLQLQQLQTLLQFQRLGLFNGFDLAGLKLDLLQLGLINRVGVLDLAQFIPRSVVGQVEPVAERVVVIKVPKE</sequence>
<accession>A0A8S8ZTL6</accession>
<evidence type="ECO:0000256" key="1">
    <source>
        <dbReference type="SAM" id="SignalP"/>
    </source>
</evidence>